<reference evidence="1" key="1">
    <citation type="journal article" date="2014" name="Int. J. Syst. Evol. Microbiol.">
        <title>Complete genome sequence of Corynebacterium casei LMG S-19264T (=DSM 44701T), isolated from a smear-ripened cheese.</title>
        <authorList>
            <consortium name="US DOE Joint Genome Institute (JGI-PGF)"/>
            <person name="Walter F."/>
            <person name="Albersmeier A."/>
            <person name="Kalinowski J."/>
            <person name="Ruckert C."/>
        </authorList>
    </citation>
    <scope>NUCLEOTIDE SEQUENCE</scope>
    <source>
        <strain evidence="1">CGMCC 1.15085</strain>
    </source>
</reference>
<gene>
    <name evidence="1" type="ORF">GCM10011492_21530</name>
</gene>
<proteinExistence type="predicted"/>
<evidence type="ECO:0000313" key="1">
    <source>
        <dbReference type="EMBL" id="GGB30718.1"/>
    </source>
</evidence>
<sequence length="311" mass="34430">MANPRTELHDPPVLRADVPRTRAELRAVGISDSCLGREHTRLLRGQWLHGAVAPEARHFLLAALQRSPDDAFLTRQTAAAVHGGVVPSEGVIHVGTASDRRVRTPGMTLHRYAQRPDVVMVDGLPVTTKPQTFVDLGAVLGLVDLVVLGDSFSRGAPGMPEELRRHTAASHGRGVVAARSAATLVRVGAESAQETRTRLLMVLAGLPEPVLQHPMYDVHGRQVHRLDIAHPDALLAIEYDGDHHLDRRQRDRDLLRREKFEASGWRFVIAVTADIHQRPAPFLDRVVVASRERGIAVPKRLDPRWQLHFGR</sequence>
<name>A0A916T3Q4_9MICO</name>
<evidence type="ECO:0008006" key="3">
    <source>
        <dbReference type="Google" id="ProtNLM"/>
    </source>
</evidence>
<dbReference type="Gene3D" id="3.40.960.10">
    <property type="entry name" value="VSR Endonuclease"/>
    <property type="match status" value="1"/>
</dbReference>
<dbReference type="InterPro" id="IPR011335">
    <property type="entry name" value="Restrct_endonuc-II-like"/>
</dbReference>
<evidence type="ECO:0000313" key="2">
    <source>
        <dbReference type="Proteomes" id="UP000636793"/>
    </source>
</evidence>
<dbReference type="AlphaFoldDB" id="A0A916T3Q4"/>
<dbReference type="EMBL" id="BMHI01000003">
    <property type="protein sequence ID" value="GGB30718.1"/>
    <property type="molecule type" value="Genomic_DNA"/>
</dbReference>
<accession>A0A916T3Q4</accession>
<dbReference type="SUPFAM" id="SSF52980">
    <property type="entry name" value="Restriction endonuclease-like"/>
    <property type="match status" value="1"/>
</dbReference>
<organism evidence="1 2">
    <name type="scientific">Flexivirga endophytica</name>
    <dbReference type="NCBI Taxonomy" id="1849103"/>
    <lineage>
        <taxon>Bacteria</taxon>
        <taxon>Bacillati</taxon>
        <taxon>Actinomycetota</taxon>
        <taxon>Actinomycetes</taxon>
        <taxon>Micrococcales</taxon>
        <taxon>Dermacoccaceae</taxon>
        <taxon>Flexivirga</taxon>
    </lineage>
</organism>
<keyword evidence="2" id="KW-1185">Reference proteome</keyword>
<dbReference type="RefSeq" id="WP_188837003.1">
    <property type="nucleotide sequence ID" value="NZ_BMHI01000003.1"/>
</dbReference>
<protein>
    <recommendedName>
        <fullName evidence="3">DUF559 domain-containing protein</fullName>
    </recommendedName>
</protein>
<comment type="caution">
    <text evidence="1">The sequence shown here is derived from an EMBL/GenBank/DDBJ whole genome shotgun (WGS) entry which is preliminary data.</text>
</comment>
<dbReference type="Proteomes" id="UP000636793">
    <property type="component" value="Unassembled WGS sequence"/>
</dbReference>
<reference evidence="1" key="2">
    <citation type="submission" date="2020-09" db="EMBL/GenBank/DDBJ databases">
        <authorList>
            <person name="Sun Q."/>
            <person name="Zhou Y."/>
        </authorList>
    </citation>
    <scope>NUCLEOTIDE SEQUENCE</scope>
    <source>
        <strain evidence="1">CGMCC 1.15085</strain>
    </source>
</reference>